<gene>
    <name evidence="2" type="ORF">COCVIDRAFT_16253</name>
</gene>
<dbReference type="HOGENOM" id="CLU_2133085_0_0_1"/>
<dbReference type="GeneID" id="26251792"/>
<sequence>MSAPGPWVFPLALPCLGRTHCRHGLDTRPLGPRPTATVPAPVPGQVHACNACVCPANMLATTQRSSDLRAWLWSTSRTVVPNPQPRPGIGPQGGGSKKLIKSPSLVRCCGDRA</sequence>
<keyword evidence="3" id="KW-1185">Reference proteome</keyword>
<organism evidence="2 3">
    <name type="scientific">Bipolaris victoriae (strain FI3)</name>
    <name type="common">Victoria blight of oats agent</name>
    <name type="synonym">Cochliobolus victoriae</name>
    <dbReference type="NCBI Taxonomy" id="930091"/>
    <lineage>
        <taxon>Eukaryota</taxon>
        <taxon>Fungi</taxon>
        <taxon>Dikarya</taxon>
        <taxon>Ascomycota</taxon>
        <taxon>Pezizomycotina</taxon>
        <taxon>Dothideomycetes</taxon>
        <taxon>Pleosporomycetidae</taxon>
        <taxon>Pleosporales</taxon>
        <taxon>Pleosporineae</taxon>
        <taxon>Pleosporaceae</taxon>
        <taxon>Bipolaris</taxon>
    </lineage>
</organism>
<accession>W7ES32</accession>
<proteinExistence type="predicted"/>
<reference evidence="2 3" key="1">
    <citation type="journal article" date="2013" name="PLoS Genet.">
        <title>Comparative genome structure, secondary metabolite, and effector coding capacity across Cochliobolus pathogens.</title>
        <authorList>
            <person name="Condon B.J."/>
            <person name="Leng Y."/>
            <person name="Wu D."/>
            <person name="Bushley K.E."/>
            <person name="Ohm R.A."/>
            <person name="Otillar R."/>
            <person name="Martin J."/>
            <person name="Schackwitz W."/>
            <person name="Grimwood J."/>
            <person name="MohdZainudin N."/>
            <person name="Xue C."/>
            <person name="Wang R."/>
            <person name="Manning V.A."/>
            <person name="Dhillon B."/>
            <person name="Tu Z.J."/>
            <person name="Steffenson B.J."/>
            <person name="Salamov A."/>
            <person name="Sun H."/>
            <person name="Lowry S."/>
            <person name="LaButti K."/>
            <person name="Han J."/>
            <person name="Copeland A."/>
            <person name="Lindquist E."/>
            <person name="Barry K."/>
            <person name="Schmutz J."/>
            <person name="Baker S.E."/>
            <person name="Ciuffetti L.M."/>
            <person name="Grigoriev I.V."/>
            <person name="Zhong S."/>
            <person name="Turgeon B.G."/>
        </authorList>
    </citation>
    <scope>NUCLEOTIDE SEQUENCE [LARGE SCALE GENOMIC DNA]</scope>
    <source>
        <strain evidence="2 3">FI3</strain>
    </source>
</reference>
<evidence type="ECO:0000256" key="1">
    <source>
        <dbReference type="SAM" id="MobiDB-lite"/>
    </source>
</evidence>
<evidence type="ECO:0000313" key="3">
    <source>
        <dbReference type="Proteomes" id="UP000054337"/>
    </source>
</evidence>
<name>W7ES32_BIPV3</name>
<protein>
    <submittedName>
        <fullName evidence="2">Uncharacterized protein</fullName>
    </submittedName>
</protein>
<dbReference type="RefSeq" id="XP_014556302.1">
    <property type="nucleotide sequence ID" value="XM_014700816.1"/>
</dbReference>
<evidence type="ECO:0000313" key="2">
    <source>
        <dbReference type="EMBL" id="EUN26787.1"/>
    </source>
</evidence>
<feature type="region of interest" description="Disordered" evidence="1">
    <location>
        <begin position="78"/>
        <end position="113"/>
    </location>
</feature>
<dbReference type="EMBL" id="KI968736">
    <property type="protein sequence ID" value="EUN26787.1"/>
    <property type="molecule type" value="Genomic_DNA"/>
</dbReference>
<dbReference type="AlphaFoldDB" id="W7ES32"/>
<dbReference type="Proteomes" id="UP000054337">
    <property type="component" value="Unassembled WGS sequence"/>
</dbReference>